<dbReference type="InterPro" id="IPR022813">
    <property type="entry name" value="SecD/SecF_arch_bac"/>
</dbReference>
<evidence type="ECO:0000256" key="7">
    <source>
        <dbReference type="ARBA" id="ARBA00023010"/>
    </source>
</evidence>
<keyword evidence="5 9" id="KW-0653">Protein transport</keyword>
<evidence type="ECO:0000259" key="11">
    <source>
        <dbReference type="Pfam" id="PF02355"/>
    </source>
</evidence>
<keyword evidence="2 9" id="KW-0813">Transport</keyword>
<keyword evidence="3 9" id="KW-1003">Cell membrane</keyword>
<name>A0A4Z0WBC3_9GAMM</name>
<feature type="domain" description="Protein export membrane protein SecD/SecF C-terminal" evidence="11">
    <location>
        <begin position="107"/>
        <end position="286"/>
    </location>
</feature>
<dbReference type="Proteomes" id="UP000297475">
    <property type="component" value="Unassembled WGS sequence"/>
</dbReference>
<dbReference type="Pfam" id="PF07549">
    <property type="entry name" value="Sec_GG"/>
    <property type="match status" value="1"/>
</dbReference>
<dbReference type="RefSeq" id="WP_135484821.1">
    <property type="nucleotide sequence ID" value="NZ_SRMF01000013.1"/>
</dbReference>
<sequence>MAQMKLIPFMSKRLTTAAFSGLLIIASLGSLAFQGLNLGLDFTGGTLVEIGYEEPADLSVVRSQLRDLGFPEARVQYFGSERDVVIRLQQDDNPELGNELVQELRGDLDQQLTLRRSEFVGPQVGEELRDRGGLGMIIALLAVMVYIAMRFQFKFGVGAVGALMHDVIVVVGIFSIFQLDFDLTVLAALLATIGYSLNDSIVVSDRIRENFRNIRRDDVSYIIDLSLTQMLGRTLVTSGTTALVLLSLLIFGGEMIRMFALALLIGIVVGTYSSIYVTSNLLVQMNLTKQDLARPEKKENDDEPEEIPDWLKDED</sequence>
<dbReference type="PRINTS" id="PR01755">
    <property type="entry name" value="SECFTRNLCASE"/>
</dbReference>
<comment type="function">
    <text evidence="9">Part of the Sec protein translocase complex. Interacts with the SecYEG preprotein conducting channel. SecDF uses the proton motive force (PMF) to complete protein translocation after the ATP-dependent function of SecA.</text>
</comment>
<evidence type="ECO:0000256" key="5">
    <source>
        <dbReference type="ARBA" id="ARBA00022927"/>
    </source>
</evidence>
<dbReference type="GO" id="GO:0065002">
    <property type="term" value="P:intracellular protein transmembrane transport"/>
    <property type="evidence" value="ECO:0007669"/>
    <property type="project" value="UniProtKB-UniRule"/>
</dbReference>
<evidence type="ECO:0000256" key="3">
    <source>
        <dbReference type="ARBA" id="ARBA00022475"/>
    </source>
</evidence>
<evidence type="ECO:0000256" key="8">
    <source>
        <dbReference type="ARBA" id="ARBA00023136"/>
    </source>
</evidence>
<dbReference type="InterPro" id="IPR022645">
    <property type="entry name" value="SecD/SecF_bac"/>
</dbReference>
<dbReference type="SUPFAM" id="SSF82866">
    <property type="entry name" value="Multidrug efflux transporter AcrB transmembrane domain"/>
    <property type="match status" value="1"/>
</dbReference>
<organism evidence="12 13">
    <name type="scientific">Natronospirillum operosum</name>
    <dbReference type="NCBI Taxonomy" id="2759953"/>
    <lineage>
        <taxon>Bacteria</taxon>
        <taxon>Pseudomonadati</taxon>
        <taxon>Pseudomonadota</taxon>
        <taxon>Gammaproteobacteria</taxon>
        <taxon>Oceanospirillales</taxon>
        <taxon>Natronospirillaceae</taxon>
        <taxon>Natronospirillum</taxon>
    </lineage>
</organism>
<comment type="similarity">
    <text evidence="9">Belongs to the SecD/SecF family. SecF subfamily.</text>
</comment>
<dbReference type="Gene3D" id="1.20.1640.10">
    <property type="entry name" value="Multidrug efflux transporter AcrB transmembrane domain"/>
    <property type="match status" value="1"/>
</dbReference>
<keyword evidence="7 9" id="KW-0811">Translocation</keyword>
<dbReference type="AlphaFoldDB" id="A0A4Z0WBC3"/>
<gene>
    <name evidence="9 12" type="primary">secF</name>
    <name evidence="12" type="ORF">E4656_18580</name>
</gene>
<dbReference type="EMBL" id="SRMF01000013">
    <property type="protein sequence ID" value="TGG90406.1"/>
    <property type="molecule type" value="Genomic_DNA"/>
</dbReference>
<dbReference type="NCBIfam" id="TIGR00966">
    <property type="entry name" value="transloc_SecF"/>
    <property type="match status" value="1"/>
</dbReference>
<dbReference type="GO" id="GO:0006605">
    <property type="term" value="P:protein targeting"/>
    <property type="evidence" value="ECO:0007669"/>
    <property type="project" value="UniProtKB-UniRule"/>
</dbReference>
<dbReference type="PANTHER" id="PTHR30081:SF8">
    <property type="entry name" value="PROTEIN TRANSLOCASE SUBUNIT SECF"/>
    <property type="match status" value="1"/>
</dbReference>
<feature type="transmembrane region" description="Helical" evidence="9">
    <location>
        <begin position="132"/>
        <end position="149"/>
    </location>
</feature>
<evidence type="ECO:0000256" key="2">
    <source>
        <dbReference type="ARBA" id="ARBA00022448"/>
    </source>
</evidence>
<dbReference type="InterPro" id="IPR022646">
    <property type="entry name" value="SecD/SecF_CS"/>
</dbReference>
<comment type="caution">
    <text evidence="12">The sequence shown here is derived from an EMBL/GenBank/DDBJ whole genome shotgun (WGS) entry which is preliminary data.</text>
</comment>
<feature type="transmembrane region" description="Helical" evidence="9">
    <location>
        <begin position="183"/>
        <end position="203"/>
    </location>
</feature>
<dbReference type="NCBIfam" id="TIGR00916">
    <property type="entry name" value="2A0604s01"/>
    <property type="match status" value="1"/>
</dbReference>
<dbReference type="OrthoDB" id="9774769at2"/>
<feature type="transmembrane region" description="Helical" evidence="9">
    <location>
        <begin position="235"/>
        <end position="253"/>
    </location>
</feature>
<dbReference type="HAMAP" id="MF_01464_B">
    <property type="entry name" value="SecF_B"/>
    <property type="match status" value="1"/>
</dbReference>
<feature type="region of interest" description="Disordered" evidence="10">
    <location>
        <begin position="292"/>
        <end position="315"/>
    </location>
</feature>
<dbReference type="InterPro" id="IPR055344">
    <property type="entry name" value="SecD_SecF_C_bact"/>
</dbReference>
<dbReference type="GO" id="GO:0005886">
    <property type="term" value="C:plasma membrane"/>
    <property type="evidence" value="ECO:0007669"/>
    <property type="project" value="UniProtKB-SubCell"/>
</dbReference>
<evidence type="ECO:0000256" key="9">
    <source>
        <dbReference type="HAMAP-Rule" id="MF_01464"/>
    </source>
</evidence>
<feature type="transmembrane region" description="Helical" evidence="9">
    <location>
        <begin position="156"/>
        <end position="177"/>
    </location>
</feature>
<reference evidence="12 13" key="1">
    <citation type="submission" date="2019-04" db="EMBL/GenBank/DDBJ databases">
        <title>Natronospirillum operosus gen. nov., sp. nov., a haloalkaliphilic satellite isolated from decaying biomass of laboratory culture of cyanobacterium Geitlerinema sp. and proposal of Natronospirillaceae fam. nov. and Saccharospirillaceae fam. nov.</title>
        <authorList>
            <person name="Kevbrin V."/>
            <person name="Boltyanskaya Y."/>
            <person name="Koziaeva V."/>
            <person name="Grouzdev D.S."/>
            <person name="Park M."/>
            <person name="Cho J."/>
        </authorList>
    </citation>
    <scope>NUCLEOTIDE SEQUENCE [LARGE SCALE GENOMIC DNA]</scope>
    <source>
        <strain evidence="12 13">G-116</strain>
    </source>
</reference>
<evidence type="ECO:0000256" key="10">
    <source>
        <dbReference type="SAM" id="MobiDB-lite"/>
    </source>
</evidence>
<evidence type="ECO:0000313" key="13">
    <source>
        <dbReference type="Proteomes" id="UP000297475"/>
    </source>
</evidence>
<feature type="transmembrane region" description="Helical" evidence="9">
    <location>
        <begin position="259"/>
        <end position="283"/>
    </location>
</feature>
<keyword evidence="8 9" id="KW-0472">Membrane</keyword>
<dbReference type="GO" id="GO:0015450">
    <property type="term" value="F:protein-transporting ATPase activity"/>
    <property type="evidence" value="ECO:0007669"/>
    <property type="project" value="InterPro"/>
</dbReference>
<proteinExistence type="inferred from homology"/>
<evidence type="ECO:0000256" key="4">
    <source>
        <dbReference type="ARBA" id="ARBA00022692"/>
    </source>
</evidence>
<dbReference type="GO" id="GO:0043952">
    <property type="term" value="P:protein transport by the Sec complex"/>
    <property type="evidence" value="ECO:0007669"/>
    <property type="project" value="UniProtKB-UniRule"/>
</dbReference>
<dbReference type="PANTHER" id="PTHR30081">
    <property type="entry name" value="PROTEIN-EXPORT MEMBRANE PROTEIN SEC"/>
    <property type="match status" value="1"/>
</dbReference>
<dbReference type="InterPro" id="IPR048634">
    <property type="entry name" value="SecD_SecF_C"/>
</dbReference>
<evidence type="ECO:0000256" key="6">
    <source>
        <dbReference type="ARBA" id="ARBA00022989"/>
    </source>
</evidence>
<evidence type="ECO:0000313" key="12">
    <source>
        <dbReference type="EMBL" id="TGG90406.1"/>
    </source>
</evidence>
<keyword evidence="6 9" id="KW-1133">Transmembrane helix</keyword>
<keyword evidence="4 9" id="KW-0812">Transmembrane</keyword>
<comment type="subcellular location">
    <subcellularLocation>
        <location evidence="1 9">Cell membrane</location>
        <topology evidence="1 9">Multi-pass membrane protein</topology>
    </subcellularLocation>
</comment>
<comment type="subunit">
    <text evidence="9">Forms a complex with SecD. Part of the essential Sec protein translocation apparatus which comprises SecA, SecYEG and auxiliary proteins SecDF-YajC and YidC.</text>
</comment>
<accession>A0A4Z0WBC3</accession>
<comment type="caution">
    <text evidence="9">Lacks conserved residue(s) required for the propagation of feature annotation.</text>
</comment>
<dbReference type="InterPro" id="IPR005665">
    <property type="entry name" value="SecF_bac"/>
</dbReference>
<evidence type="ECO:0000256" key="1">
    <source>
        <dbReference type="ARBA" id="ARBA00004651"/>
    </source>
</evidence>
<keyword evidence="13" id="KW-1185">Reference proteome</keyword>
<feature type="compositionally biased region" description="Acidic residues" evidence="10">
    <location>
        <begin position="301"/>
        <end position="315"/>
    </location>
</feature>
<dbReference type="Pfam" id="PF02355">
    <property type="entry name" value="SecD_SecF_C"/>
    <property type="match status" value="1"/>
</dbReference>
<protein>
    <recommendedName>
        <fullName evidence="9">Protein-export membrane protein SecF</fullName>
    </recommendedName>
</protein>